<dbReference type="FunFam" id="1.10.268.10:FF:000001">
    <property type="entry name" value="DNA gyrase subunit A"/>
    <property type="match status" value="1"/>
</dbReference>
<dbReference type="SUPFAM" id="SSF101904">
    <property type="entry name" value="GyrA/ParC C-terminal domain-like"/>
    <property type="match status" value="1"/>
</dbReference>
<dbReference type="HAMAP" id="MF_01897">
    <property type="entry name" value="GyrA"/>
    <property type="match status" value="1"/>
</dbReference>
<dbReference type="InterPro" id="IPR050220">
    <property type="entry name" value="Type_II_DNA_Topoisomerases"/>
</dbReference>
<evidence type="ECO:0000256" key="1">
    <source>
        <dbReference type="ARBA" id="ARBA00000185"/>
    </source>
</evidence>
<dbReference type="PANTHER" id="PTHR43493">
    <property type="entry name" value="DNA GYRASE/TOPOISOMERASE SUBUNIT A"/>
    <property type="match status" value="1"/>
</dbReference>
<feature type="region of interest" description="Disordered" evidence="12">
    <location>
        <begin position="840"/>
        <end position="859"/>
    </location>
</feature>
<dbReference type="Pfam" id="PF03989">
    <property type="entry name" value="DNA_gyraseA_C"/>
    <property type="match status" value="6"/>
</dbReference>
<reference evidence="14 15" key="1">
    <citation type="submission" date="2016-11" db="EMBL/GenBank/DDBJ databases">
        <title>Description of two novel members of the family Erysipelotrichaceae: Ileibacterium lipovorans gen. nov., sp. nov. and Dubosiella newyorkensis, gen. nov., sp. nov.</title>
        <authorList>
            <person name="Cox L.M."/>
            <person name="Sohn J."/>
            <person name="Tyrrell K.L."/>
            <person name="Citron D.M."/>
            <person name="Lawson P.A."/>
            <person name="Patel N.B."/>
            <person name="Iizumi T."/>
            <person name="Perez-Perez G.I."/>
            <person name="Goldstein E.J."/>
            <person name="Blaser M.J."/>
        </authorList>
    </citation>
    <scope>NUCLEOTIDE SEQUENCE [LARGE SCALE GENOMIC DNA]</scope>
    <source>
        <strain evidence="14 15">NYU-BL-A4</strain>
    </source>
</reference>
<comment type="subunit">
    <text evidence="9">Heterotetramer, composed of two GyrA and two GyrB chains. In the heterotetramer, GyrA contains the active site tyrosine that forms a transient covalent intermediate with DNA, while GyrB binds cofactors and catalyzes ATP hydrolysis.</text>
</comment>
<feature type="domain" description="Topo IIA-type catalytic" evidence="13">
    <location>
        <begin position="46"/>
        <end position="511"/>
    </location>
</feature>
<feature type="coiled-coil region" evidence="11">
    <location>
        <begin position="449"/>
        <end position="497"/>
    </location>
</feature>
<dbReference type="Gene3D" id="2.120.10.90">
    <property type="entry name" value="DNA gyrase/topoisomerase IV, subunit A, C-terminal"/>
    <property type="match status" value="1"/>
</dbReference>
<dbReference type="SMART" id="SM00434">
    <property type="entry name" value="TOP4c"/>
    <property type="match status" value="1"/>
</dbReference>
<dbReference type="InterPro" id="IPR035516">
    <property type="entry name" value="Gyrase/topoIV_suA_C"/>
</dbReference>
<dbReference type="GO" id="GO:0006265">
    <property type="term" value="P:DNA topological change"/>
    <property type="evidence" value="ECO:0007669"/>
    <property type="project" value="UniProtKB-UniRule"/>
</dbReference>
<protein>
    <recommendedName>
        <fullName evidence="9">DNA gyrase subunit A</fullName>
        <ecNumber evidence="9">5.6.2.2</ecNumber>
    </recommendedName>
</protein>
<sequence>MPEKNTEELENQGERGHDVIEDVEISKEMKESFLDYSMSVIVQRALPDVRDGLKPVHRRILYAMNTLNMTANTAHKKSARIVGDVIGKYHPHGDTAVYDAMVRMAQDFSYRYPLVDGHGNFGSLDGDGAAAMRYTEARMSKISMEMVADINKETVDFSPTYDSDGEEPDVLPSRIPNLLLNGAMGIAVGMATNIPPHNLSETVKAIDAVMEDPDITVPELMEHIKGPDFPTGGIILGRKGIRQAYETGRGSIMIRSKYRVEELSQGRKRIIFYEIPYSVNKANLLAKMATLIKDKAIQGITYLNDESNREGVRIVMELKKDAQEDVILNQLFRLTPLQSSFGINMLALERGRPKQLSLKEIIVDYIDHQVDVIVRKTKYDLKKAKERAHILEGLRIALDHLDEVIHMIRSSHKDENGLNADLCEAFGFTQIQARAILAMQLRRLSGLEREKIENEYQTLLETIADLEDILANHDRVLQIIKEDLEEMDRRYGDARRTEISESYVDMEDEDLIPREDIIITLTESGYIKRQPVDTYHAQNRGGKGIKSVTLNEEDQVDTLLSMNTHNPLLLFTNLGRVYRIKGYNIPNASRTAKGLPIVNIVELQPDEKVQTLLAVPEDKDGFESLLFVTKNGIVKRTSVKEFDTINRNGKIAITLKDDDELKYVKATTGSDEIIIAGNNGKAVRFDESQIRMSGRTAAGVLGFNTDGGQVVGVALSHEGDTVLCVSENGYGKRSSFADFRKTARGKKGVRALRITEKTGDLVSLLSVHGDEDALIVSSTGIMIRIHLADIGVYGRNTQGIKLINLDEGAKVNKITLVNHDEEEIEEIDVVDDQGIEEKFAVESDPDGQMNVEEEEIANS</sequence>
<name>A0A1U7NPN0_9FIRM</name>
<dbReference type="GO" id="GO:0005737">
    <property type="term" value="C:cytoplasm"/>
    <property type="evidence" value="ECO:0007669"/>
    <property type="project" value="UniProtKB-SubCell"/>
</dbReference>
<accession>A0A1U7NPN0</accession>
<gene>
    <name evidence="9" type="primary">gyrA</name>
    <name evidence="14" type="ORF">BO225_01745</name>
</gene>
<dbReference type="STRING" id="1862672.BO225_01745"/>
<dbReference type="GO" id="GO:0005694">
    <property type="term" value="C:chromosome"/>
    <property type="evidence" value="ECO:0007669"/>
    <property type="project" value="InterPro"/>
</dbReference>
<dbReference type="PROSITE" id="PS52040">
    <property type="entry name" value="TOPO_IIA"/>
    <property type="match status" value="1"/>
</dbReference>
<dbReference type="SUPFAM" id="SSF56719">
    <property type="entry name" value="Type II DNA topoisomerase"/>
    <property type="match status" value="1"/>
</dbReference>
<evidence type="ECO:0000256" key="12">
    <source>
        <dbReference type="SAM" id="MobiDB-lite"/>
    </source>
</evidence>
<dbReference type="Proteomes" id="UP000186705">
    <property type="component" value="Unassembled WGS sequence"/>
</dbReference>
<comment type="function">
    <text evidence="9">A type II topoisomerase that negatively supercoils closed circular double-stranded (ds) DNA in an ATP-dependent manner to modulate DNA topology and maintain chromosomes in an underwound state. Negative supercoiling favors strand separation, and DNA replication, transcription, recombination and repair, all of which involve strand separation. Also able to catalyze the interconversion of other topological isomers of dsDNA rings, including catenanes and knotted rings. Type II topoisomerases break and join 2 DNA strands simultaneously in an ATP-dependent manner.</text>
</comment>
<proteinExistence type="inferred from homology"/>
<comment type="caution">
    <text evidence="14">The sequence shown here is derived from an EMBL/GenBank/DDBJ whole genome shotgun (WGS) entry which is preliminary data.</text>
</comment>
<dbReference type="InterPro" id="IPR006691">
    <property type="entry name" value="GyrA/parC_rep"/>
</dbReference>
<dbReference type="GO" id="GO:0034335">
    <property type="term" value="F:DNA negative supercoiling activity"/>
    <property type="evidence" value="ECO:0007669"/>
    <property type="project" value="UniProtKB-ARBA"/>
</dbReference>
<dbReference type="GeneID" id="78274668"/>
<keyword evidence="4 9" id="KW-0067">ATP-binding</keyword>
<evidence type="ECO:0000256" key="7">
    <source>
        <dbReference type="ARBA" id="ARBA00023235"/>
    </source>
</evidence>
<dbReference type="GO" id="GO:0009330">
    <property type="term" value="C:DNA topoisomerase type II (double strand cut, ATP-hydrolyzing) complex"/>
    <property type="evidence" value="ECO:0007669"/>
    <property type="project" value="TreeGrafter"/>
</dbReference>
<comment type="catalytic activity">
    <reaction evidence="1 9 10">
        <text>ATP-dependent breakage, passage and rejoining of double-stranded DNA.</text>
        <dbReference type="EC" id="5.6.2.2"/>
    </reaction>
</comment>
<dbReference type="OrthoDB" id="9806486at2"/>
<evidence type="ECO:0000256" key="8">
    <source>
        <dbReference type="ARBA" id="ARBA00063644"/>
    </source>
</evidence>
<evidence type="ECO:0000259" key="13">
    <source>
        <dbReference type="PROSITE" id="PS52040"/>
    </source>
</evidence>
<dbReference type="InterPro" id="IPR013757">
    <property type="entry name" value="Topo_IIA_A_a_sf"/>
</dbReference>
<comment type="miscellaneous">
    <text evidence="9">Few gyrases are as efficient as E.coli at forming negative supercoils. Not all organisms have 2 type II topoisomerases; in organisms with a single type II topoisomerase this enzyme also has to decatenate newly replicated chromosomes.</text>
</comment>
<keyword evidence="6 9" id="KW-0238">DNA-binding</keyword>
<dbReference type="FunFam" id="3.30.1360.40:FF:000002">
    <property type="entry name" value="DNA gyrase subunit A"/>
    <property type="match status" value="1"/>
</dbReference>
<dbReference type="PANTHER" id="PTHR43493:SF5">
    <property type="entry name" value="DNA GYRASE SUBUNIT A, CHLOROPLASTIC_MITOCHONDRIAL"/>
    <property type="match status" value="1"/>
</dbReference>
<evidence type="ECO:0000256" key="10">
    <source>
        <dbReference type="PROSITE-ProRule" id="PRU01384"/>
    </source>
</evidence>
<comment type="subcellular location">
    <subcellularLocation>
        <location evidence="9">Cytoplasm</location>
    </subcellularLocation>
</comment>
<keyword evidence="5 9" id="KW-0799">Topoisomerase</keyword>
<dbReference type="EMBL" id="MPKA01000044">
    <property type="protein sequence ID" value="OLU47594.1"/>
    <property type="molecule type" value="Genomic_DNA"/>
</dbReference>
<evidence type="ECO:0000256" key="5">
    <source>
        <dbReference type="ARBA" id="ARBA00023029"/>
    </source>
</evidence>
<comment type="similarity">
    <text evidence="2 9">Belongs to the type II topoisomerase GyrA/ParC subunit family.</text>
</comment>
<dbReference type="NCBIfam" id="NF004044">
    <property type="entry name" value="PRK05561.1"/>
    <property type="match status" value="1"/>
</dbReference>
<keyword evidence="7 9" id="KW-0413">Isomerase</keyword>
<dbReference type="AlphaFoldDB" id="A0A1U7NPN0"/>
<evidence type="ECO:0000256" key="3">
    <source>
        <dbReference type="ARBA" id="ARBA00022741"/>
    </source>
</evidence>
<dbReference type="RefSeq" id="WP_076340565.1">
    <property type="nucleotide sequence ID" value="NZ_CAPDDE010000001.1"/>
</dbReference>
<feature type="short sequence motif" description="GyrA-box" evidence="9">
    <location>
        <begin position="538"/>
        <end position="544"/>
    </location>
</feature>
<dbReference type="GO" id="GO:0006261">
    <property type="term" value="P:DNA-templated DNA replication"/>
    <property type="evidence" value="ECO:0007669"/>
    <property type="project" value="UniProtKB-UniRule"/>
</dbReference>
<dbReference type="GO" id="GO:0003677">
    <property type="term" value="F:DNA binding"/>
    <property type="evidence" value="ECO:0007669"/>
    <property type="project" value="UniProtKB-UniRule"/>
</dbReference>
<dbReference type="FunFam" id="3.90.199.10:FF:000001">
    <property type="entry name" value="DNA gyrase subunit A"/>
    <property type="match status" value="1"/>
</dbReference>
<keyword evidence="11" id="KW-0175">Coiled coil</keyword>
<evidence type="ECO:0000256" key="6">
    <source>
        <dbReference type="ARBA" id="ARBA00023125"/>
    </source>
</evidence>
<dbReference type="CDD" id="cd00187">
    <property type="entry name" value="TOP4c"/>
    <property type="match status" value="1"/>
</dbReference>
<organism evidence="14 15">
    <name type="scientific">Dubosiella newyorkensis</name>
    <dbReference type="NCBI Taxonomy" id="1862672"/>
    <lineage>
        <taxon>Bacteria</taxon>
        <taxon>Bacillati</taxon>
        <taxon>Bacillota</taxon>
        <taxon>Erysipelotrichia</taxon>
        <taxon>Erysipelotrichales</taxon>
        <taxon>Erysipelotrichaceae</taxon>
        <taxon>Dubosiella</taxon>
    </lineage>
</organism>
<dbReference type="EC" id="5.6.2.2" evidence="9"/>
<comment type="subunit">
    <text evidence="8">Heterotetramer composed of ParC and ParE.</text>
</comment>
<dbReference type="NCBIfam" id="TIGR01063">
    <property type="entry name" value="gyrA"/>
    <property type="match status" value="1"/>
</dbReference>
<evidence type="ECO:0000313" key="14">
    <source>
        <dbReference type="EMBL" id="OLU47594.1"/>
    </source>
</evidence>
<dbReference type="Gene3D" id="3.30.1360.40">
    <property type="match status" value="1"/>
</dbReference>
<keyword evidence="9" id="KW-0963">Cytoplasm</keyword>
<dbReference type="Gene3D" id="1.10.268.10">
    <property type="entry name" value="Topoisomerase, domain 3"/>
    <property type="match status" value="1"/>
</dbReference>
<dbReference type="InterPro" id="IPR013760">
    <property type="entry name" value="Topo_IIA-like_dom_sf"/>
</dbReference>
<evidence type="ECO:0000256" key="4">
    <source>
        <dbReference type="ARBA" id="ARBA00022840"/>
    </source>
</evidence>
<dbReference type="FunFam" id="2.120.10.90:FF:000005">
    <property type="entry name" value="DNA topoisomerase 4 subunit A"/>
    <property type="match status" value="1"/>
</dbReference>
<evidence type="ECO:0000256" key="11">
    <source>
        <dbReference type="SAM" id="Coils"/>
    </source>
</evidence>
<keyword evidence="15" id="KW-1185">Reference proteome</keyword>
<dbReference type="Gene3D" id="3.90.199.10">
    <property type="entry name" value="Topoisomerase II, domain 5"/>
    <property type="match status" value="1"/>
</dbReference>
<dbReference type="Pfam" id="PF00521">
    <property type="entry name" value="DNA_topoisoIV"/>
    <property type="match status" value="1"/>
</dbReference>
<evidence type="ECO:0000256" key="9">
    <source>
        <dbReference type="HAMAP-Rule" id="MF_01897"/>
    </source>
</evidence>
<dbReference type="InterPro" id="IPR002205">
    <property type="entry name" value="Topo_IIA_dom_A"/>
</dbReference>
<feature type="active site" description="O-(5'-phospho-DNA)-tyrosine intermediate" evidence="9 10">
    <location>
        <position position="134"/>
    </location>
</feature>
<keyword evidence="3 9" id="KW-0547">Nucleotide-binding</keyword>
<evidence type="ECO:0000313" key="15">
    <source>
        <dbReference type="Proteomes" id="UP000186705"/>
    </source>
</evidence>
<dbReference type="InterPro" id="IPR005743">
    <property type="entry name" value="GyrA"/>
</dbReference>
<dbReference type="GO" id="GO:0005524">
    <property type="term" value="F:ATP binding"/>
    <property type="evidence" value="ECO:0007669"/>
    <property type="project" value="UniProtKB-UniRule"/>
</dbReference>
<evidence type="ECO:0000256" key="2">
    <source>
        <dbReference type="ARBA" id="ARBA00008263"/>
    </source>
</evidence>
<dbReference type="InterPro" id="IPR013758">
    <property type="entry name" value="Topo_IIA_A/C_ab"/>
</dbReference>
<dbReference type="NCBIfam" id="NF004043">
    <property type="entry name" value="PRK05560.1"/>
    <property type="match status" value="1"/>
</dbReference>